<accession>A0ABW6AES7</accession>
<dbReference type="Gene3D" id="2.40.170.20">
    <property type="entry name" value="TonB-dependent receptor, beta-barrel domain"/>
    <property type="match status" value="1"/>
</dbReference>
<keyword evidence="7 8" id="KW-0998">Cell outer membrane</keyword>
<evidence type="ECO:0000259" key="12">
    <source>
        <dbReference type="Pfam" id="PF07715"/>
    </source>
</evidence>
<feature type="region of interest" description="Disordered" evidence="10">
    <location>
        <begin position="315"/>
        <end position="348"/>
    </location>
</feature>
<comment type="subcellular location">
    <subcellularLocation>
        <location evidence="1 8">Cell outer membrane</location>
        <topology evidence="1 8">Multi-pass membrane protein</topology>
    </subcellularLocation>
</comment>
<feature type="domain" description="TonB-dependent receptor plug" evidence="12">
    <location>
        <begin position="128"/>
        <end position="247"/>
    </location>
</feature>
<dbReference type="InterPro" id="IPR008969">
    <property type="entry name" value="CarboxyPept-like_regulatory"/>
</dbReference>
<dbReference type="Gene3D" id="2.170.130.10">
    <property type="entry name" value="TonB-dependent receptor, plug domain"/>
    <property type="match status" value="1"/>
</dbReference>
<evidence type="ECO:0000256" key="4">
    <source>
        <dbReference type="ARBA" id="ARBA00022692"/>
    </source>
</evidence>
<dbReference type="Pfam" id="PF13715">
    <property type="entry name" value="CarbopepD_reg_2"/>
    <property type="match status" value="1"/>
</dbReference>
<dbReference type="PANTHER" id="PTHR47234">
    <property type="match status" value="1"/>
</dbReference>
<evidence type="ECO:0000256" key="5">
    <source>
        <dbReference type="ARBA" id="ARBA00023077"/>
    </source>
</evidence>
<organism evidence="13 14">
    <name type="scientific">Spirosoma flavum</name>
    <dbReference type="NCBI Taxonomy" id="2048557"/>
    <lineage>
        <taxon>Bacteria</taxon>
        <taxon>Pseudomonadati</taxon>
        <taxon>Bacteroidota</taxon>
        <taxon>Cytophagia</taxon>
        <taxon>Cytophagales</taxon>
        <taxon>Cytophagaceae</taxon>
        <taxon>Spirosoma</taxon>
    </lineage>
</organism>
<dbReference type="Pfam" id="PF07715">
    <property type="entry name" value="Plug"/>
    <property type="match status" value="1"/>
</dbReference>
<name>A0ABW6AES7_9BACT</name>
<dbReference type="Gene3D" id="2.60.40.1120">
    <property type="entry name" value="Carboxypeptidase-like, regulatory domain"/>
    <property type="match status" value="1"/>
</dbReference>
<sequence>MRNKFTLNRFLLSTAIWLLPLTALLAQGVRGRVTDITTKSAIPGATIVVANTNTGVTADASGDYTIKLTPGKYTLRVSFVGYETLSVPVTVTDGESAVANASLTETTSSLNEVVVIGSRSQTARTNVQTAAPVDVITTKELKAFPQVDISQILNYVAPSFNSNRQTVTDGTDHIDPASLRGLGPDQVLVLVNGKRRHTTALVNINGSVGRGSVGTDMNVIPVAAVERIEVLRDGAAAQYGTDAIAGVINVVLKKNYNGFTASLTGGQNTTTMKYMIPNISGGLDQKTQKINDGGLVQFDFSKGFRLGKEGRLSVSGQYNERGKTNRSGDDNSPTIYLGSAGGFPATPSGQDATTFRKTLIAQDQAIIQQRGYDRHNMVVGNSNAKNLGLFFNGGIPINGKSEFYFSGGITHRTGTGYGNNRIPNSRNQQPLKLDGSLYYPDGFLPGIGSNINDQSLILGYKTMFGQWNADISNVIGRNSFAFSVTNSGNASLPASDNIQTSFDAGQLSFLQNTFNLDLSRRFVSTNSATLNVAYGAEFRYENFQNKAGEPGSYSGDPTRILTLAPPVSGTVVAAPGAQVFPGNQPTDALSKSRTSQAVYLDLEGEKGKLLIGAAGRFENYSDFGSTINGKLTARLQVTPAIALRGSASTGFRAPSLHQRYFQNTSTQFVNGLPSNTLTLNNDSPIVRNVIGVNALKPETSVNVALGVTARAGRAFTLTVDAYQIDITNRIVYSGSFTRAQLGFGATDYPGVNLVRFFANAINTRTRGLDIVAAERLDLGKGKLVLTAALNFNKNTVTAINSTPLIDDPKNNPAGANPSTWYRTSLFDRNQISIIEDYLPRSKWNLSATYTIGKFDITARTVRFGEVKFKTSIDPDAKKADGTLWNTQFLRDESHAFIDQTFKPVWITDLIIAYRATKAIGVSIGANNIFDVYPDQLYIDPRNALGSTDYASGRDNSNRGRFLYSPNQGGYNGRYVFGRINVNF</sequence>
<keyword evidence="4 8" id="KW-0812">Transmembrane</keyword>
<dbReference type="Pfam" id="PF00593">
    <property type="entry name" value="TonB_dep_Rec_b-barrel"/>
    <property type="match status" value="1"/>
</dbReference>
<keyword evidence="6 8" id="KW-0472">Membrane</keyword>
<dbReference type="Proteomes" id="UP001597512">
    <property type="component" value="Unassembled WGS sequence"/>
</dbReference>
<evidence type="ECO:0000256" key="7">
    <source>
        <dbReference type="ARBA" id="ARBA00023237"/>
    </source>
</evidence>
<dbReference type="SUPFAM" id="SSF56935">
    <property type="entry name" value="Porins"/>
    <property type="match status" value="1"/>
</dbReference>
<dbReference type="InterPro" id="IPR000531">
    <property type="entry name" value="Beta-barrel_TonB"/>
</dbReference>
<dbReference type="InterPro" id="IPR039426">
    <property type="entry name" value="TonB-dep_rcpt-like"/>
</dbReference>
<keyword evidence="13" id="KW-0675">Receptor</keyword>
<feature type="compositionally biased region" description="Basic and acidic residues" evidence="10">
    <location>
        <begin position="320"/>
        <end position="329"/>
    </location>
</feature>
<comment type="caution">
    <text evidence="13">The sequence shown here is derived from an EMBL/GenBank/DDBJ whole genome shotgun (WGS) entry which is preliminary data.</text>
</comment>
<evidence type="ECO:0000256" key="9">
    <source>
        <dbReference type="RuleBase" id="RU003357"/>
    </source>
</evidence>
<keyword evidence="5 9" id="KW-0798">TonB box</keyword>
<dbReference type="PANTHER" id="PTHR47234:SF3">
    <property type="entry name" value="SECRETIN_TONB SHORT N-TERMINAL DOMAIN-CONTAINING PROTEIN"/>
    <property type="match status" value="1"/>
</dbReference>
<gene>
    <name evidence="13" type="ORF">ACFS25_02655</name>
</gene>
<dbReference type="InterPro" id="IPR036942">
    <property type="entry name" value="Beta-barrel_TonB_sf"/>
</dbReference>
<dbReference type="SUPFAM" id="SSF49464">
    <property type="entry name" value="Carboxypeptidase regulatory domain-like"/>
    <property type="match status" value="1"/>
</dbReference>
<evidence type="ECO:0000256" key="8">
    <source>
        <dbReference type="PROSITE-ProRule" id="PRU01360"/>
    </source>
</evidence>
<keyword evidence="3 8" id="KW-1134">Transmembrane beta strand</keyword>
<proteinExistence type="inferred from homology"/>
<keyword evidence="14" id="KW-1185">Reference proteome</keyword>
<evidence type="ECO:0000313" key="14">
    <source>
        <dbReference type="Proteomes" id="UP001597512"/>
    </source>
</evidence>
<evidence type="ECO:0000256" key="6">
    <source>
        <dbReference type="ARBA" id="ARBA00023136"/>
    </source>
</evidence>
<evidence type="ECO:0000256" key="2">
    <source>
        <dbReference type="ARBA" id="ARBA00022448"/>
    </source>
</evidence>
<evidence type="ECO:0000256" key="3">
    <source>
        <dbReference type="ARBA" id="ARBA00022452"/>
    </source>
</evidence>
<dbReference type="EMBL" id="JBHUOM010000001">
    <property type="protein sequence ID" value="MFD2932660.1"/>
    <property type="molecule type" value="Genomic_DNA"/>
</dbReference>
<dbReference type="RefSeq" id="WP_381496851.1">
    <property type="nucleotide sequence ID" value="NZ_JBHUOM010000001.1"/>
</dbReference>
<dbReference type="PROSITE" id="PS52016">
    <property type="entry name" value="TONB_DEPENDENT_REC_3"/>
    <property type="match status" value="1"/>
</dbReference>
<dbReference type="InterPro" id="IPR012910">
    <property type="entry name" value="Plug_dom"/>
</dbReference>
<feature type="domain" description="TonB-dependent receptor-like beta-barrel" evidence="11">
    <location>
        <begin position="413"/>
        <end position="928"/>
    </location>
</feature>
<reference evidence="14" key="1">
    <citation type="journal article" date="2019" name="Int. J. Syst. Evol. Microbiol.">
        <title>The Global Catalogue of Microorganisms (GCM) 10K type strain sequencing project: providing services to taxonomists for standard genome sequencing and annotation.</title>
        <authorList>
            <consortium name="The Broad Institute Genomics Platform"/>
            <consortium name="The Broad Institute Genome Sequencing Center for Infectious Disease"/>
            <person name="Wu L."/>
            <person name="Ma J."/>
        </authorList>
    </citation>
    <scope>NUCLEOTIDE SEQUENCE [LARGE SCALE GENOMIC DNA]</scope>
    <source>
        <strain evidence="14">KCTC 52490</strain>
    </source>
</reference>
<keyword evidence="2 8" id="KW-0813">Transport</keyword>
<evidence type="ECO:0000256" key="1">
    <source>
        <dbReference type="ARBA" id="ARBA00004571"/>
    </source>
</evidence>
<evidence type="ECO:0000259" key="11">
    <source>
        <dbReference type="Pfam" id="PF00593"/>
    </source>
</evidence>
<evidence type="ECO:0000313" key="13">
    <source>
        <dbReference type="EMBL" id="MFD2932660.1"/>
    </source>
</evidence>
<protein>
    <submittedName>
        <fullName evidence="13">TonB-dependent receptor domain-containing protein</fullName>
    </submittedName>
</protein>
<evidence type="ECO:0000256" key="10">
    <source>
        <dbReference type="SAM" id="MobiDB-lite"/>
    </source>
</evidence>
<dbReference type="InterPro" id="IPR037066">
    <property type="entry name" value="Plug_dom_sf"/>
</dbReference>
<comment type="similarity">
    <text evidence="8 9">Belongs to the TonB-dependent receptor family.</text>
</comment>